<organism evidence="1 2">
    <name type="scientific">Athelia psychrophila</name>
    <dbReference type="NCBI Taxonomy" id="1759441"/>
    <lineage>
        <taxon>Eukaryota</taxon>
        <taxon>Fungi</taxon>
        <taxon>Dikarya</taxon>
        <taxon>Basidiomycota</taxon>
        <taxon>Agaricomycotina</taxon>
        <taxon>Agaricomycetes</taxon>
        <taxon>Agaricomycetidae</taxon>
        <taxon>Atheliales</taxon>
        <taxon>Atheliaceae</taxon>
        <taxon>Athelia</taxon>
    </lineage>
</organism>
<dbReference type="EMBL" id="KV417666">
    <property type="protein sequence ID" value="KZP11209.1"/>
    <property type="molecule type" value="Genomic_DNA"/>
</dbReference>
<keyword evidence="2" id="KW-1185">Reference proteome</keyword>
<proteinExistence type="predicted"/>
<evidence type="ECO:0000313" key="2">
    <source>
        <dbReference type="Proteomes" id="UP000076532"/>
    </source>
</evidence>
<gene>
    <name evidence="1" type="ORF">FIBSPDRAFT_899111</name>
</gene>
<name>A0A166A353_9AGAM</name>
<dbReference type="AlphaFoldDB" id="A0A166A353"/>
<accession>A0A166A353</accession>
<evidence type="ECO:0000313" key="1">
    <source>
        <dbReference type="EMBL" id="KZP11209.1"/>
    </source>
</evidence>
<sequence>MFYEQMRFNLEEGCLTLRSLNSSCLMMTAASRLDEFEDESAFETVFKRLREGNQYKWLLASDDPREAKNALKESACLGTTYYMTPRWALNDRNVDPIIGSVRRICCEFEHYNLIVIKVIRVDLRYVQLGRSAINNLYRALEYIHRICKAMLKYGFKPSGIVITISGNRPRNTDQTSSNFACNAARSSWAQVDKIKDLRHTKTHRTVKHFLGLGITPEVLENQFGGPRQNDEGSRNVHRLLMTSKKWQPVRVAKIAPDAHTKNAKQERDVGVTCMSARISARLQYTRSRKHKPAYRSILHIASLEAAKA</sequence>
<dbReference type="Proteomes" id="UP000076532">
    <property type="component" value="Unassembled WGS sequence"/>
</dbReference>
<reference evidence="1 2" key="1">
    <citation type="journal article" date="2016" name="Mol. Biol. Evol.">
        <title>Comparative Genomics of Early-Diverging Mushroom-Forming Fungi Provides Insights into the Origins of Lignocellulose Decay Capabilities.</title>
        <authorList>
            <person name="Nagy L.G."/>
            <person name="Riley R."/>
            <person name="Tritt A."/>
            <person name="Adam C."/>
            <person name="Daum C."/>
            <person name="Floudas D."/>
            <person name="Sun H."/>
            <person name="Yadav J.S."/>
            <person name="Pangilinan J."/>
            <person name="Larsson K.H."/>
            <person name="Matsuura K."/>
            <person name="Barry K."/>
            <person name="Labutti K."/>
            <person name="Kuo R."/>
            <person name="Ohm R.A."/>
            <person name="Bhattacharya S.S."/>
            <person name="Shirouzu T."/>
            <person name="Yoshinaga Y."/>
            <person name="Martin F.M."/>
            <person name="Grigoriev I.V."/>
            <person name="Hibbett D.S."/>
        </authorList>
    </citation>
    <scope>NUCLEOTIDE SEQUENCE [LARGE SCALE GENOMIC DNA]</scope>
    <source>
        <strain evidence="1 2">CBS 109695</strain>
    </source>
</reference>
<protein>
    <submittedName>
        <fullName evidence="1">Uncharacterized protein</fullName>
    </submittedName>
</protein>